<feature type="region of interest" description="Disordered" evidence="11">
    <location>
        <begin position="865"/>
        <end position="907"/>
    </location>
</feature>
<comment type="caution">
    <text evidence="13">The sequence shown here is derived from an EMBL/GenBank/DDBJ whole genome shotgun (WGS) entry which is preliminary data.</text>
</comment>
<keyword evidence="5" id="KW-0964">Secreted</keyword>
<feature type="region of interest" description="Disordered" evidence="11">
    <location>
        <begin position="66"/>
        <end position="229"/>
    </location>
</feature>
<evidence type="ECO:0000256" key="11">
    <source>
        <dbReference type="SAM" id="MobiDB-lite"/>
    </source>
</evidence>
<dbReference type="GO" id="GO:0030345">
    <property type="term" value="F:structural constituent of tooth enamel"/>
    <property type="evidence" value="ECO:0007669"/>
    <property type="project" value="InterPro"/>
</dbReference>
<keyword evidence="9 12" id="KW-0732">Signal</keyword>
<feature type="compositionally biased region" description="Low complexity" evidence="11">
    <location>
        <begin position="104"/>
        <end position="229"/>
    </location>
</feature>
<keyword evidence="6" id="KW-0272">Extracellular matrix</keyword>
<keyword evidence="14" id="KW-1185">Reference proteome</keyword>
<feature type="compositionally biased region" description="Polar residues" evidence="11">
    <location>
        <begin position="428"/>
        <end position="443"/>
    </location>
</feature>
<reference evidence="13" key="1">
    <citation type="submission" date="2019-10" db="EMBL/GenBank/DDBJ databases">
        <title>The sequence and de novo assembly of the wild yak genome.</title>
        <authorList>
            <person name="Liu Y."/>
        </authorList>
    </citation>
    <scope>NUCLEOTIDE SEQUENCE [LARGE SCALE GENOMIC DNA]</scope>
    <source>
        <strain evidence="13">WY2019</strain>
    </source>
</reference>
<evidence type="ECO:0000256" key="1">
    <source>
        <dbReference type="ARBA" id="ARBA00004035"/>
    </source>
</evidence>
<dbReference type="GO" id="GO:0031214">
    <property type="term" value="P:biomineral tissue development"/>
    <property type="evidence" value="ECO:0007669"/>
    <property type="project" value="UniProtKB-KW"/>
</dbReference>
<evidence type="ECO:0000256" key="12">
    <source>
        <dbReference type="SAM" id="SignalP"/>
    </source>
</evidence>
<dbReference type="InterPro" id="IPR007798">
    <property type="entry name" value="Amelin"/>
</dbReference>
<evidence type="ECO:0000256" key="5">
    <source>
        <dbReference type="ARBA" id="ARBA00022525"/>
    </source>
</evidence>
<evidence type="ECO:0000256" key="9">
    <source>
        <dbReference type="ARBA" id="ARBA00022729"/>
    </source>
</evidence>
<evidence type="ECO:0000313" key="14">
    <source>
        <dbReference type="Proteomes" id="UP000322234"/>
    </source>
</evidence>
<dbReference type="AlphaFoldDB" id="A0A6B0RXV7"/>
<evidence type="ECO:0000256" key="7">
    <source>
        <dbReference type="ARBA" id="ARBA00022553"/>
    </source>
</evidence>
<dbReference type="EMBL" id="VBQZ03000078">
    <property type="protein sequence ID" value="MXQ92043.1"/>
    <property type="molecule type" value="Genomic_DNA"/>
</dbReference>
<evidence type="ECO:0000256" key="3">
    <source>
        <dbReference type="ARBA" id="ARBA00006452"/>
    </source>
</evidence>
<evidence type="ECO:0000256" key="8">
    <source>
        <dbReference type="ARBA" id="ARBA00022591"/>
    </source>
</evidence>
<gene>
    <name evidence="13" type="ORF">E5288_WYG009867</name>
</gene>
<dbReference type="GO" id="GO:0008083">
    <property type="term" value="F:growth factor activity"/>
    <property type="evidence" value="ECO:0007669"/>
    <property type="project" value="TreeGrafter"/>
</dbReference>
<organism evidence="13 14">
    <name type="scientific">Bos mutus</name>
    <name type="common">wild yak</name>
    <dbReference type="NCBI Taxonomy" id="72004"/>
    <lineage>
        <taxon>Eukaryota</taxon>
        <taxon>Metazoa</taxon>
        <taxon>Chordata</taxon>
        <taxon>Craniata</taxon>
        <taxon>Vertebrata</taxon>
        <taxon>Euteleostomi</taxon>
        <taxon>Mammalia</taxon>
        <taxon>Eutheria</taxon>
        <taxon>Laurasiatheria</taxon>
        <taxon>Artiodactyla</taxon>
        <taxon>Ruminantia</taxon>
        <taxon>Pecora</taxon>
        <taxon>Bovidae</taxon>
        <taxon>Bovinae</taxon>
        <taxon>Bos</taxon>
    </lineage>
</organism>
<evidence type="ECO:0000256" key="2">
    <source>
        <dbReference type="ARBA" id="ARBA00004498"/>
    </source>
</evidence>
<proteinExistence type="inferred from homology"/>
<feature type="compositionally biased region" description="Polar residues" evidence="11">
    <location>
        <begin position="91"/>
        <end position="103"/>
    </location>
</feature>
<dbReference type="InterPro" id="IPR031501">
    <property type="entry name" value="Amelotin"/>
</dbReference>
<dbReference type="GO" id="GO:0042475">
    <property type="term" value="P:odontogenesis of dentin-containing tooth"/>
    <property type="evidence" value="ECO:0007669"/>
    <property type="project" value="InterPro"/>
</dbReference>
<feature type="compositionally biased region" description="Basic residues" evidence="11">
    <location>
        <begin position="66"/>
        <end position="79"/>
    </location>
</feature>
<dbReference type="Proteomes" id="UP000322234">
    <property type="component" value="Unassembled WGS sequence"/>
</dbReference>
<feature type="chain" id="PRO_5025630548" description="Ameloblastin" evidence="12">
    <location>
        <begin position="23"/>
        <end position="907"/>
    </location>
</feature>
<comment type="similarity">
    <text evidence="3">Belongs to the ameloblastin family.</text>
</comment>
<keyword evidence="8" id="KW-0091">Biomineralization</keyword>
<keyword evidence="7" id="KW-0597">Phosphoprotein</keyword>
<dbReference type="GO" id="GO:0070175">
    <property type="term" value="P:positive regulation of enamel mineralization"/>
    <property type="evidence" value="ECO:0007669"/>
    <property type="project" value="InterPro"/>
</dbReference>
<comment type="function">
    <text evidence="1">Involved in the mineralization and structural organization of enamel.</text>
</comment>
<dbReference type="PANTHER" id="PTHR14115">
    <property type="entry name" value="AMELOBLASTIN"/>
    <property type="match status" value="1"/>
</dbReference>
<name>A0A6B0RXV7_9CETA</name>
<feature type="compositionally biased region" description="Basic and acidic residues" evidence="11">
    <location>
        <begin position="897"/>
        <end position="907"/>
    </location>
</feature>
<dbReference type="Pfam" id="PF05111">
    <property type="entry name" value="Amelin"/>
    <property type="match status" value="1"/>
</dbReference>
<evidence type="ECO:0000256" key="4">
    <source>
        <dbReference type="ARBA" id="ARBA00014018"/>
    </source>
</evidence>
<feature type="compositionally biased region" description="Low complexity" evidence="11">
    <location>
        <begin position="598"/>
        <end position="609"/>
    </location>
</feature>
<dbReference type="SMART" id="SM00817">
    <property type="entry name" value="Amelin"/>
    <property type="match status" value="1"/>
</dbReference>
<evidence type="ECO:0000313" key="13">
    <source>
        <dbReference type="EMBL" id="MXQ92043.1"/>
    </source>
</evidence>
<feature type="region of interest" description="Disordered" evidence="11">
    <location>
        <begin position="400"/>
        <end position="462"/>
    </location>
</feature>
<dbReference type="Pfam" id="PF15757">
    <property type="entry name" value="Amelotin"/>
    <property type="match status" value="1"/>
</dbReference>
<feature type="compositionally biased region" description="Pro residues" evidence="11">
    <location>
        <begin position="80"/>
        <end position="89"/>
    </location>
</feature>
<protein>
    <recommendedName>
        <fullName evidence="4">Ameloblastin</fullName>
    </recommendedName>
</protein>
<feature type="signal peptide" evidence="12">
    <location>
        <begin position="1"/>
        <end position="22"/>
    </location>
</feature>
<dbReference type="PANTHER" id="PTHR14115:SF0">
    <property type="entry name" value="AMELOBLASTIN"/>
    <property type="match status" value="1"/>
</dbReference>
<feature type="region of interest" description="Disordered" evidence="11">
    <location>
        <begin position="765"/>
        <end position="795"/>
    </location>
</feature>
<dbReference type="PROSITE" id="PS51257">
    <property type="entry name" value="PROKAR_LIPOPROTEIN"/>
    <property type="match status" value="1"/>
</dbReference>
<feature type="compositionally biased region" description="Low complexity" evidence="11">
    <location>
        <begin position="409"/>
        <end position="421"/>
    </location>
</feature>
<evidence type="ECO:0000256" key="10">
    <source>
        <dbReference type="ARBA" id="ARBA00023278"/>
    </source>
</evidence>
<sequence>MKTLPLLVCICALSACFSLSEGHKKQQETQHRQIDLRPYIGSPSHPKLPPNWNPFIQKPYPFDHPRHHKIPNPRRRIFPRPKPSSPPNCPVKSNTVNKNTLEATTQIPSVTPTSISTSTSIPPTVTTLAPKATTTSATANSGTTGSPATTSAQPSTAPLQTTAVAPTTSPTTTVPLPSTAPETTAAPNTTPAPSPTTVTPDTPQTTAAPTTQTSTDATTPSTTVEKTTSPSIEKTLLQFFSSINQLREQIWNIIKRINAVITDAAQPCFGASSYQACSRSGNTAKPTAAKSGLLFFKSNSFDTYAHTGVKLATAKSCSRDAIGYTDPPTGPGGTEGTAAAATTKYLISPAGNLGTCPQLSLMLPVIVAHFGAQQGTSQILTGLIFHPLFPGAILPTSQANPDAQNGILPAGQAGANPAAQGTPEDPFSTPSGTDDDFASTTPAGIQRGRPTTEETPTGSPKVLQFPVDCQSTWSLRSLSKFKTECMPPYAIPLFKMKDMILILCLLKMSSAVPAFPQQPGIPGMASLSLETMRQLGSLQGLNLLSQYSRFGFGKSFNSLWMNGLLPPHSSFPWMRPREHETQQYEYSLPVHPPPLPSQPSLQPQQPGQKPFLQPTVVTSMQNAVQKGVPQPPIYQGHPPLQQAEGPMVEQQVAPSEKPPTTELPGMDFADLQDPPMFPIAHLISRGPMPQNKPSQLYPGIFYVTYGANQLNAPARLGIMSSEEMGGGRGDPLAYGAIFPGFGGMRPRLGGMPHNPDMGGDFTLEFDSPVAATKGPEKGEGGAQDSPVPEAHLADPESPALLSELAPGALEGLLANPEGNIPNLARGPAGRSRGFLRGVTPAAADPLMTPGLAEVYETYGADETTTLGLQEETTVDSTATPDTQHTLMPRNKAQQPQIKHDAWHFQEP</sequence>
<evidence type="ECO:0000256" key="6">
    <source>
        <dbReference type="ARBA" id="ARBA00022530"/>
    </source>
</evidence>
<feature type="region of interest" description="Disordered" evidence="11">
    <location>
        <begin position="590"/>
        <end position="609"/>
    </location>
</feature>
<accession>A0A6B0RXV7</accession>
<dbReference type="GO" id="GO:0007155">
    <property type="term" value="P:cell adhesion"/>
    <property type="evidence" value="ECO:0007669"/>
    <property type="project" value="TreeGrafter"/>
</dbReference>
<keyword evidence="10" id="KW-0379">Hydroxylation</keyword>
<comment type="subcellular location">
    <subcellularLocation>
        <location evidence="2">Secreted</location>
        <location evidence="2">Extracellular space</location>
        <location evidence="2">Extracellular matrix</location>
    </subcellularLocation>
</comment>
<feature type="compositionally biased region" description="Polar residues" evidence="11">
    <location>
        <begin position="874"/>
        <end position="896"/>
    </location>
</feature>